<sequence length="335" mass="35338">MKRRLFLHTGSAAAVLALTGCGGGGGGGTGESAGLATGVSTGGAAGSVAPAFAQSSAAAAGAGLPAKVLACYFTTWDTSRLKIDEVPTDFNVIYLFHAKPNGSPVNGSHNNVGDGSFFFEYHANVTPGQVQACRDRGQKVILTAGGAQAGYAWDNRAKSQNFVNSFRRMHDSLGGLDGLDFNNFEAAILNDGNVQAVTQEMVWIAQQLKSLYGPAFAITAPPQPNDPRQQQLMAGLQDAGVLTYCGAQFYDWSGFNAPGYIKQRTDAWISMLGDERSFVVGLSGNYPNGPSLQDCIREWDSIKAAHPDIRGMFCWSAQHVAAGGNAWSSAMKARL</sequence>
<dbReference type="KEGG" id="rta:Rta_26180"/>
<evidence type="ECO:0000313" key="2">
    <source>
        <dbReference type="EMBL" id="AEG93719.1"/>
    </source>
</evidence>
<keyword evidence="2" id="KW-0378">Hydrolase</keyword>
<dbReference type="HOGENOM" id="CLU_828665_0_0_4"/>
<name>F5Y3R2_RAMTT</name>
<feature type="domain" description="GH18" evidence="1">
    <location>
        <begin position="67"/>
        <end position="335"/>
    </location>
</feature>
<dbReference type="STRING" id="365046.Rta_26180"/>
<dbReference type="InterPro" id="IPR001223">
    <property type="entry name" value="Glyco_hydro18_cat"/>
</dbReference>
<accession>F5Y3R2</accession>
<evidence type="ECO:0000259" key="1">
    <source>
        <dbReference type="PROSITE" id="PS51910"/>
    </source>
</evidence>
<dbReference type="GO" id="GO:0016787">
    <property type="term" value="F:hydrolase activity"/>
    <property type="evidence" value="ECO:0007669"/>
    <property type="project" value="UniProtKB-KW"/>
</dbReference>
<dbReference type="Proteomes" id="UP000008385">
    <property type="component" value="Chromosome"/>
</dbReference>
<dbReference type="SUPFAM" id="SSF51445">
    <property type="entry name" value="(Trans)glycosidases"/>
    <property type="match status" value="1"/>
</dbReference>
<dbReference type="InterPro" id="IPR017853">
    <property type="entry name" value="GH"/>
</dbReference>
<dbReference type="PROSITE" id="PS51257">
    <property type="entry name" value="PROKAR_LIPOPROTEIN"/>
    <property type="match status" value="1"/>
</dbReference>
<reference evidence="3" key="1">
    <citation type="submission" date="2006-01" db="EMBL/GenBank/DDBJ databases">
        <title>Genome of the cyst-dividing bacterium Ramlibacter tataouinensis.</title>
        <authorList>
            <person name="Barakat M."/>
            <person name="Ortet P."/>
            <person name="De Luca G."/>
            <person name="Jourlin-Castelli C."/>
            <person name="Ansaldi M."/>
            <person name="Py B."/>
            <person name="Fichant G."/>
            <person name="Coutinho P."/>
            <person name="Voulhoux R."/>
            <person name="Bastien O."/>
            <person name="Roy S."/>
            <person name="Marechal E."/>
            <person name="Henrissat B."/>
            <person name="Quentin Y."/>
            <person name="Noirot P."/>
            <person name="Filloux A."/>
            <person name="Mejean V."/>
            <person name="DuBow M."/>
            <person name="Barras F."/>
            <person name="Heulin T."/>
        </authorList>
    </citation>
    <scope>NUCLEOTIDE SEQUENCE [LARGE SCALE GENOMIC DNA]</scope>
    <source>
        <strain evidence="3">ATCC BAA-407 / DSM 14655 / LMG 21543 / TTB310</strain>
    </source>
</reference>
<dbReference type="eggNOG" id="COG3469">
    <property type="taxonomic scope" value="Bacteria"/>
</dbReference>
<keyword evidence="3" id="KW-1185">Reference proteome</keyword>
<dbReference type="GO" id="GO:0005975">
    <property type="term" value="P:carbohydrate metabolic process"/>
    <property type="evidence" value="ECO:0007669"/>
    <property type="project" value="InterPro"/>
</dbReference>
<protein>
    <submittedName>
        <fullName evidence="2">Chitinase, Glycoside Hydrolase Family 18-like protein</fullName>
    </submittedName>
</protein>
<reference evidence="2 3" key="2">
    <citation type="journal article" date="2011" name="PLoS ONE">
        <title>The Cyst-Dividing Bacterium Ramlibacter tataouinensis TTB310 Genome Reveals a Well-Stocked Toolbox for Adaptation to a Desert Environment.</title>
        <authorList>
            <person name="De Luca G."/>
            <person name="Barakat M."/>
            <person name="Ortet P."/>
            <person name="Fochesato S."/>
            <person name="Jourlin-Castelli C."/>
            <person name="Ansaldi M."/>
            <person name="Py B."/>
            <person name="Fichant G."/>
            <person name="Coutinho P.M."/>
            <person name="Voulhoux R."/>
            <person name="Bastien O."/>
            <person name="Marechal E."/>
            <person name="Henrissat B."/>
            <person name="Quentin Y."/>
            <person name="Noirot P."/>
            <person name="Filloux A."/>
            <person name="Mejean V."/>
            <person name="Dubow M.S."/>
            <person name="Barras F."/>
            <person name="Barbe V."/>
            <person name="Weissenbach J."/>
            <person name="Mihalcescu I."/>
            <person name="Vermeglio A."/>
            <person name="Achouak W."/>
            <person name="Heulin T."/>
        </authorList>
    </citation>
    <scope>NUCLEOTIDE SEQUENCE [LARGE SCALE GENOMIC DNA]</scope>
    <source>
        <strain evidence="3">ATCC BAA-407 / DSM 14655 / LMG 21543 / TTB310</strain>
    </source>
</reference>
<evidence type="ECO:0000313" key="3">
    <source>
        <dbReference type="Proteomes" id="UP000008385"/>
    </source>
</evidence>
<gene>
    <name evidence="2" type="ordered locus">Rta_26180</name>
</gene>
<proteinExistence type="predicted"/>
<organism evidence="2 3">
    <name type="scientific">Ramlibacter tataouinensis (strain ATCC BAA-407 / DSM 14655 / LMG 21543 / TTB310)</name>
    <dbReference type="NCBI Taxonomy" id="365046"/>
    <lineage>
        <taxon>Bacteria</taxon>
        <taxon>Pseudomonadati</taxon>
        <taxon>Pseudomonadota</taxon>
        <taxon>Betaproteobacteria</taxon>
        <taxon>Burkholderiales</taxon>
        <taxon>Comamonadaceae</taxon>
        <taxon>Ramlibacter</taxon>
    </lineage>
</organism>
<dbReference type="EMBL" id="CP000245">
    <property type="protein sequence ID" value="AEG93719.1"/>
    <property type="molecule type" value="Genomic_DNA"/>
</dbReference>
<dbReference type="PROSITE" id="PS51910">
    <property type="entry name" value="GH18_2"/>
    <property type="match status" value="1"/>
</dbReference>
<dbReference type="AlphaFoldDB" id="F5Y3R2"/>
<dbReference type="Gene3D" id="3.20.20.80">
    <property type="entry name" value="Glycosidases"/>
    <property type="match status" value="1"/>
</dbReference>